<reference evidence="1" key="1">
    <citation type="submission" date="2019-12" db="EMBL/GenBank/DDBJ databases">
        <title>Actinomadura physcomitrii sp. nov., a novel actinomycete isolated from moss [Physcomitrium sphaericum (Ludw) Fuernr].</title>
        <authorList>
            <person name="Zhuang X."/>
        </authorList>
    </citation>
    <scope>NUCLEOTIDE SEQUENCE [LARGE SCALE GENOMIC DNA]</scope>
    <source>
        <strain evidence="1">LD22</strain>
    </source>
</reference>
<comment type="caution">
    <text evidence="1">The sequence shown here is derived from an EMBL/GenBank/DDBJ whole genome shotgun (WGS) entry which is preliminary data.</text>
</comment>
<evidence type="ECO:0000313" key="1">
    <source>
        <dbReference type="EMBL" id="MWA07269.1"/>
    </source>
</evidence>
<evidence type="ECO:0000313" key="2">
    <source>
        <dbReference type="Proteomes" id="UP000462055"/>
    </source>
</evidence>
<sequence>MSNIGGTIVAVSMQNTATGEIQRALHALEEQAQAAWSSVSGVDGLALAEAGKTVERVTDALDPMWTIVGMAIEAIEQIRRREVSEGLTGQSLEALDTALVHLAYGHEGLGVARHLLGIGRGDLLRMQRGEL</sequence>
<proteinExistence type="predicted"/>
<dbReference type="RefSeq" id="WP_151600171.1">
    <property type="nucleotide sequence ID" value="NZ_WBMS02000068.1"/>
</dbReference>
<accession>A0A6I4MXC4</accession>
<dbReference type="EMBL" id="WBMS02000068">
    <property type="protein sequence ID" value="MWA07269.1"/>
    <property type="molecule type" value="Genomic_DNA"/>
</dbReference>
<dbReference type="Proteomes" id="UP000462055">
    <property type="component" value="Unassembled WGS sequence"/>
</dbReference>
<protein>
    <submittedName>
        <fullName evidence="1">Uncharacterized protein</fullName>
    </submittedName>
</protein>
<dbReference type="AlphaFoldDB" id="A0A6I4MXC4"/>
<keyword evidence="2" id="KW-1185">Reference proteome</keyword>
<organism evidence="1 2">
    <name type="scientific">Actinomadura physcomitrii</name>
    <dbReference type="NCBI Taxonomy" id="2650748"/>
    <lineage>
        <taxon>Bacteria</taxon>
        <taxon>Bacillati</taxon>
        <taxon>Actinomycetota</taxon>
        <taxon>Actinomycetes</taxon>
        <taxon>Streptosporangiales</taxon>
        <taxon>Thermomonosporaceae</taxon>
        <taxon>Actinomadura</taxon>
    </lineage>
</organism>
<gene>
    <name evidence="1" type="ORF">F8568_044460</name>
</gene>
<name>A0A6I4MXC4_9ACTN</name>